<feature type="chain" id="PRO_5032480347" evidence="1">
    <location>
        <begin position="24"/>
        <end position="139"/>
    </location>
</feature>
<feature type="signal peptide" evidence="1">
    <location>
        <begin position="1"/>
        <end position="23"/>
    </location>
</feature>
<keyword evidence="3" id="KW-1185">Reference proteome</keyword>
<sequence>MVDSMFILTRILFISCCFLTVHYNCTSVTDFHDCLGSLTDFCPEHIICAYKDSLFVSGENYWYMGGKSDQLWTLFYFMIHETKEDNPYIYPSYNCDGSLGTAKPKANYGNNYSSHSFSTPEVPKSSYIQKEATNWTPKF</sequence>
<dbReference type="EMBL" id="CAJHUB010000754">
    <property type="protein sequence ID" value="CAD7682363.1"/>
    <property type="molecule type" value="Genomic_DNA"/>
</dbReference>
<keyword evidence="1" id="KW-0732">Signal</keyword>
<gene>
    <name evidence="2" type="ORF">NYPRO_LOCUS15155</name>
</gene>
<dbReference type="AlphaFoldDB" id="A0A811YXE4"/>
<dbReference type="Proteomes" id="UP000645828">
    <property type="component" value="Unassembled WGS sequence"/>
</dbReference>
<name>A0A811YXE4_NYCPR</name>
<comment type="caution">
    <text evidence="2">The sequence shown here is derived from an EMBL/GenBank/DDBJ whole genome shotgun (WGS) entry which is preliminary data.</text>
</comment>
<evidence type="ECO:0000313" key="3">
    <source>
        <dbReference type="Proteomes" id="UP000645828"/>
    </source>
</evidence>
<proteinExistence type="predicted"/>
<protein>
    <submittedName>
        <fullName evidence="2">(raccoon dog) hypothetical protein</fullName>
    </submittedName>
</protein>
<accession>A0A811YXE4</accession>
<evidence type="ECO:0000256" key="1">
    <source>
        <dbReference type="SAM" id="SignalP"/>
    </source>
</evidence>
<evidence type="ECO:0000313" key="2">
    <source>
        <dbReference type="EMBL" id="CAD7682363.1"/>
    </source>
</evidence>
<organism evidence="2 3">
    <name type="scientific">Nyctereutes procyonoides</name>
    <name type="common">Raccoon dog</name>
    <name type="synonym">Canis procyonoides</name>
    <dbReference type="NCBI Taxonomy" id="34880"/>
    <lineage>
        <taxon>Eukaryota</taxon>
        <taxon>Metazoa</taxon>
        <taxon>Chordata</taxon>
        <taxon>Craniata</taxon>
        <taxon>Vertebrata</taxon>
        <taxon>Euteleostomi</taxon>
        <taxon>Mammalia</taxon>
        <taxon>Eutheria</taxon>
        <taxon>Laurasiatheria</taxon>
        <taxon>Carnivora</taxon>
        <taxon>Caniformia</taxon>
        <taxon>Canidae</taxon>
        <taxon>Nyctereutes</taxon>
    </lineage>
</organism>
<reference evidence="2" key="1">
    <citation type="submission" date="2020-12" db="EMBL/GenBank/DDBJ databases">
        <authorList>
            <consortium name="Molecular Ecology Group"/>
        </authorList>
    </citation>
    <scope>NUCLEOTIDE SEQUENCE</scope>
    <source>
        <strain evidence="2">TBG_1078</strain>
    </source>
</reference>